<dbReference type="InterPro" id="IPR001279">
    <property type="entry name" value="Metallo-B-lactamas"/>
</dbReference>
<dbReference type="Pfam" id="PF00753">
    <property type="entry name" value="Lactamase_B"/>
    <property type="match status" value="1"/>
</dbReference>
<dbReference type="GO" id="GO:0046983">
    <property type="term" value="F:protein dimerization activity"/>
    <property type="evidence" value="ECO:0007669"/>
    <property type="project" value="InterPro"/>
</dbReference>
<evidence type="ECO:0000256" key="2">
    <source>
        <dbReference type="ARBA" id="ARBA00022801"/>
    </source>
</evidence>
<dbReference type="Gene3D" id="3.60.15.30">
    <property type="entry name" value="Metallo-beta-lactamase domain"/>
    <property type="match status" value="1"/>
</dbReference>
<feature type="signal peptide" evidence="5">
    <location>
        <begin position="1"/>
        <end position="24"/>
    </location>
</feature>
<dbReference type="GO" id="GO:0018909">
    <property type="term" value="P:dodecyl sulfate metabolic process"/>
    <property type="evidence" value="ECO:0007669"/>
    <property type="project" value="InterPro"/>
</dbReference>
<keyword evidence="2" id="KW-0378">Hydrolase</keyword>
<dbReference type="Gene3D" id="3.30.1050.10">
    <property type="entry name" value="SCP2 sterol-binding domain"/>
    <property type="match status" value="1"/>
</dbReference>
<dbReference type="GO" id="GO:0018741">
    <property type="term" value="F:linear primary-alkylsulfatase activity"/>
    <property type="evidence" value="ECO:0007669"/>
    <property type="project" value="InterPro"/>
</dbReference>
<dbReference type="PANTHER" id="PTHR43223">
    <property type="entry name" value="ALKYL/ARYL-SULFATASE"/>
    <property type="match status" value="1"/>
</dbReference>
<protein>
    <submittedName>
        <fullName evidence="7">Alkyl sulfatase</fullName>
    </submittedName>
</protein>
<evidence type="ECO:0000313" key="7">
    <source>
        <dbReference type="EMBL" id="AIJ46369.1"/>
    </source>
</evidence>
<comment type="similarity">
    <text evidence="4">Belongs to the metallo-beta-lactamase superfamily. Type III sulfatase family.</text>
</comment>
<dbReference type="InterPro" id="IPR036527">
    <property type="entry name" value="SCP2_sterol-bd_dom_sf"/>
</dbReference>
<evidence type="ECO:0000313" key="8">
    <source>
        <dbReference type="Proteomes" id="UP000028782"/>
    </source>
</evidence>
<keyword evidence="5" id="KW-0732">Signal</keyword>
<dbReference type="CDD" id="cd07710">
    <property type="entry name" value="arylsulfatase_Sdsa1-like_MBL-fold"/>
    <property type="match status" value="1"/>
</dbReference>
<dbReference type="Pfam" id="PF14863">
    <property type="entry name" value="Alkyl_sulf_dimr"/>
    <property type="match status" value="1"/>
</dbReference>
<accession>A0A076PHV5</accession>
<name>A0A076PHV5_COMTE</name>
<dbReference type="PANTHER" id="PTHR43223:SF1">
    <property type="entry name" value="ALKYL_ARYL-SULFATASE BDS1"/>
    <property type="match status" value="1"/>
</dbReference>
<organism evidence="7 8">
    <name type="scientific">Comamonas testosteroni TK102</name>
    <dbReference type="NCBI Taxonomy" id="1392005"/>
    <lineage>
        <taxon>Bacteria</taxon>
        <taxon>Pseudomonadati</taxon>
        <taxon>Pseudomonadota</taxon>
        <taxon>Betaproteobacteria</taxon>
        <taxon>Burkholderiales</taxon>
        <taxon>Comamonadaceae</taxon>
        <taxon>Comamonas</taxon>
    </lineage>
</organism>
<evidence type="ECO:0000259" key="6">
    <source>
        <dbReference type="SMART" id="SM00849"/>
    </source>
</evidence>
<dbReference type="InterPro" id="IPR029229">
    <property type="entry name" value="Alkyl_sulf_C"/>
</dbReference>
<dbReference type="InterPro" id="IPR052195">
    <property type="entry name" value="Bact_Alkyl/Aryl-Sulfatase"/>
</dbReference>
<dbReference type="KEGG" id="ctes:O987_11250"/>
<evidence type="ECO:0000256" key="4">
    <source>
        <dbReference type="ARBA" id="ARBA00033751"/>
    </source>
</evidence>
<dbReference type="GO" id="GO:0046872">
    <property type="term" value="F:metal ion binding"/>
    <property type="evidence" value="ECO:0007669"/>
    <property type="project" value="UniProtKB-KW"/>
</dbReference>
<dbReference type="SUPFAM" id="SSF55718">
    <property type="entry name" value="SCP-like"/>
    <property type="match status" value="1"/>
</dbReference>
<dbReference type="InterPro" id="IPR038536">
    <property type="entry name" value="Alkyl/aryl-sulf_dimr_sf"/>
</dbReference>
<dbReference type="Pfam" id="PF14864">
    <property type="entry name" value="Alkyl_sulf_C"/>
    <property type="match status" value="1"/>
</dbReference>
<sequence length="661" mass="71512">MEFRLTPKAGATALLAAGMLAGCAAPSADPQNAGSLQAGQVSSATREVLATFAQSLPPDAAQDREDAQRGLIARPSGQVRDAGGRLLKDFASFDFVQGTAPDSVNPSLWRHARLNAQAGLFKVSDGIYQLRGFDIGNITLVEGKTGWIVVDTLTSREIAAAAMAFARQHLGNKPVTALIFTHSHADHFGGALGVISAAEVARRNVPVVAPAGFMNEATSENLLVGTAMARRAIYQFGTRLPLSPTGNVDTGLGKSLVSGHMGILPPTVSVDRADQEMMLDGVRFVFHNMPGAEAPAELTFSIPEHKAFGGAEILAQTMHNLLPIRGAKVRDALQWSAYLQKLLEQAGDAEVLFNQHNWPVWGKAHIASFISRQRDLYQFMHDQTVRLINQGLQPAEIAEQIKLPSSLAAFWGGRGYYGDLRHNVKAIYQFYLGNYDGNPANLDPLPPKLKAQKYVAALGGTAKVLEQGSAAAEQGDYRWAVELLQQLVFAEPDNAVAKELLARCHEQLGYRAESATWRNSYLTAALELRQGVAPMSRDVSAMAEMTTQIPTERFLEVLATRLDAVKAADRRFVMNLALDDVGERYVIWLENAVLHFRKAPAQDGADVSLSLTRPTFLKLLSGAAKEGQAPAAMKIEGDRAALGAFLKLFDASRPDFPIVTR</sequence>
<feature type="domain" description="Metallo-beta-lactamase" evidence="6">
    <location>
        <begin position="135"/>
        <end position="356"/>
    </location>
</feature>
<evidence type="ECO:0000256" key="1">
    <source>
        <dbReference type="ARBA" id="ARBA00022723"/>
    </source>
</evidence>
<keyword evidence="3" id="KW-0862">Zinc</keyword>
<reference evidence="7 8" key="1">
    <citation type="journal article" date="2014" name="Genome Announc.">
        <title>Complete Genome Sequence of Polychlorinated Biphenyl Degrader Comamonas testosteroni TK102 (NBRC 109938).</title>
        <authorList>
            <person name="Fukuda K."/>
            <person name="Hosoyama A."/>
            <person name="Tsuchikane K."/>
            <person name="Ohji S."/>
            <person name="Yamazoe A."/>
            <person name="Fujita N."/>
            <person name="Shintani M."/>
            <person name="Kimbara K."/>
        </authorList>
    </citation>
    <scope>NUCLEOTIDE SEQUENCE [LARGE SCALE GENOMIC DNA]</scope>
    <source>
        <strain evidence="7">TK102</strain>
    </source>
</reference>
<dbReference type="EMBL" id="CP006704">
    <property type="protein sequence ID" value="AIJ46369.1"/>
    <property type="molecule type" value="Genomic_DNA"/>
</dbReference>
<keyword evidence="1" id="KW-0479">Metal-binding</keyword>
<dbReference type="RefSeq" id="WP_043372173.1">
    <property type="nucleotide sequence ID" value="NZ_CP006704.1"/>
</dbReference>
<dbReference type="HOGENOM" id="CLU_014655_1_0_4"/>
<gene>
    <name evidence="7" type="ORF">O987_11250</name>
</gene>
<dbReference type="InterPro" id="IPR029228">
    <property type="entry name" value="Alkyl_sulf_dimr"/>
</dbReference>
<dbReference type="AlphaFoldDB" id="A0A076PHV5"/>
<proteinExistence type="inferred from homology"/>
<feature type="chain" id="PRO_5001715731" evidence="5">
    <location>
        <begin position="25"/>
        <end position="661"/>
    </location>
</feature>
<evidence type="ECO:0000256" key="3">
    <source>
        <dbReference type="ARBA" id="ARBA00022833"/>
    </source>
</evidence>
<dbReference type="SMART" id="SM00849">
    <property type="entry name" value="Lactamase_B"/>
    <property type="match status" value="1"/>
</dbReference>
<dbReference type="PROSITE" id="PS51257">
    <property type="entry name" value="PROKAR_LIPOPROTEIN"/>
    <property type="match status" value="1"/>
</dbReference>
<evidence type="ECO:0000256" key="5">
    <source>
        <dbReference type="SAM" id="SignalP"/>
    </source>
</evidence>
<dbReference type="SUPFAM" id="SSF56281">
    <property type="entry name" value="Metallo-hydrolase/oxidoreductase"/>
    <property type="match status" value="1"/>
</dbReference>
<dbReference type="InterPro" id="IPR044097">
    <property type="entry name" value="Bds1/SdsA1_MBL-fold"/>
</dbReference>
<dbReference type="Gene3D" id="1.25.40.880">
    <property type="entry name" value="Alkyl sulfatase, dimerisation domain"/>
    <property type="match status" value="1"/>
</dbReference>
<dbReference type="InterPro" id="IPR036866">
    <property type="entry name" value="RibonucZ/Hydroxyglut_hydro"/>
</dbReference>
<dbReference type="Proteomes" id="UP000028782">
    <property type="component" value="Chromosome"/>
</dbReference>